<dbReference type="OrthoDB" id="6399977at2"/>
<evidence type="ECO:0000313" key="4">
    <source>
        <dbReference type="Proteomes" id="UP000327424"/>
    </source>
</evidence>
<evidence type="ECO:0000256" key="1">
    <source>
        <dbReference type="SAM" id="SignalP"/>
    </source>
</evidence>
<feature type="signal peptide" evidence="1">
    <location>
        <begin position="1"/>
        <end position="20"/>
    </location>
</feature>
<evidence type="ECO:0000259" key="2">
    <source>
        <dbReference type="Pfam" id="PF03413"/>
    </source>
</evidence>
<accession>A0A5J6WT64</accession>
<dbReference type="AlphaFoldDB" id="A0A5J6WT64"/>
<protein>
    <recommendedName>
        <fullName evidence="2">PepSY domain-containing protein</fullName>
    </recommendedName>
</protein>
<dbReference type="RefSeq" id="WP_019442417.1">
    <property type="nucleotide sequence ID" value="NZ_ALOE01000030.1"/>
</dbReference>
<proteinExistence type="predicted"/>
<reference evidence="3 4" key="1">
    <citation type="submission" date="2019-09" db="EMBL/GenBank/DDBJ databases">
        <title>Hybrid Assembly of the complete Genome of the Deep-Sea Bacterium Moritella marina from long Nanopore and Illumina reads.</title>
        <authorList>
            <person name="Magin S."/>
            <person name="Georgoulis A."/>
            <person name="Papadimitriou K."/>
            <person name="Iliakis G."/>
            <person name="Vorgias C.E."/>
        </authorList>
    </citation>
    <scope>NUCLEOTIDE SEQUENCE [LARGE SCALE GENOMIC DNA]</scope>
    <source>
        <strain evidence="3 4">MP-1</strain>
    </source>
</reference>
<dbReference type="KEGG" id="mmaa:FR932_18215"/>
<feature type="domain" description="PepSY" evidence="2">
    <location>
        <begin position="48"/>
        <end position="99"/>
    </location>
</feature>
<dbReference type="Pfam" id="PF03413">
    <property type="entry name" value="PepSY"/>
    <property type="match status" value="1"/>
</dbReference>
<dbReference type="InterPro" id="IPR025711">
    <property type="entry name" value="PepSY"/>
</dbReference>
<name>A0A5J6WT64_MORMI</name>
<gene>
    <name evidence="3" type="ORF">FR932_18215</name>
</gene>
<evidence type="ECO:0000313" key="3">
    <source>
        <dbReference type="EMBL" id="QFI39612.1"/>
    </source>
</evidence>
<dbReference type="EMBL" id="CP044399">
    <property type="protein sequence ID" value="QFI39612.1"/>
    <property type="molecule type" value="Genomic_DNA"/>
</dbReference>
<keyword evidence="4" id="KW-1185">Reference proteome</keyword>
<keyword evidence="1" id="KW-0732">Signal</keyword>
<organism evidence="3 4">
    <name type="scientific">Moritella marina ATCC 15381</name>
    <dbReference type="NCBI Taxonomy" id="1202962"/>
    <lineage>
        <taxon>Bacteria</taxon>
        <taxon>Pseudomonadati</taxon>
        <taxon>Pseudomonadota</taxon>
        <taxon>Gammaproteobacteria</taxon>
        <taxon>Alteromonadales</taxon>
        <taxon>Moritellaceae</taxon>
        <taxon>Moritella</taxon>
    </lineage>
</organism>
<feature type="chain" id="PRO_5023920427" description="PepSY domain-containing protein" evidence="1">
    <location>
        <begin position="21"/>
        <end position="118"/>
    </location>
</feature>
<dbReference type="Proteomes" id="UP000327424">
    <property type="component" value="Chromosome"/>
</dbReference>
<sequence length="118" mass="13924">MKTRILLTVMLIFMSWQSVAMPHIEYEEDLDEVTAAVEAKEISPFIDLLAIIERDFNGRVIKVELEKDDDYSEDDIWIYEIKILDADRNVVKADFDAKTFRLLAIKGHKLERFFNQNR</sequence>